<sequence length="139" mass="15289">MARTVPGSGAVIEPIFDEVFGVRAVKVTNGGSGYDPADPPRLTITGCGTPEREALLYPIVDANSGRIIHVRVLDRGKGYDPLRLQIVPTSETPNVINSFNINRIWQSHPQILQLQELLVALQIDLVLYLIIILNHLNIS</sequence>
<protein>
    <submittedName>
        <fullName evidence="1">Baseplate wedge initiator</fullName>
    </submittedName>
</protein>
<evidence type="ECO:0000313" key="1">
    <source>
        <dbReference type="EMBL" id="AOV60021.1"/>
    </source>
</evidence>
<proteinExistence type="predicted"/>
<gene>
    <name evidence="1" type="ORF">P29A0810_085</name>
</gene>
<name>A0A1D8KN29_9CAUD</name>
<dbReference type="Proteomes" id="UP000224839">
    <property type="component" value="Segment"/>
</dbReference>
<reference evidence="1 2" key="1">
    <citation type="journal article" date="2016" name="Virology">
        <title>The genomic content and context of auxiliary metabolic genes in marine cyanomyoviruses.</title>
        <authorList>
            <person name="Crummett L.T."/>
            <person name="Puxty R.J."/>
            <person name="Weihe C."/>
            <person name="Marston M.F."/>
            <person name="Martiny J.B."/>
        </authorList>
    </citation>
    <scope>NUCLEOTIDE SEQUENCE [LARGE SCALE GENOMIC DNA]</scope>
    <source>
        <strain evidence="1">0810PA29</strain>
    </source>
</reference>
<evidence type="ECO:0000313" key="2">
    <source>
        <dbReference type="Proteomes" id="UP000224839"/>
    </source>
</evidence>
<organism evidence="1 2">
    <name type="scientific">Synechococcus phage S-CAM8</name>
    <dbReference type="NCBI Taxonomy" id="754038"/>
    <lineage>
        <taxon>Viruses</taxon>
        <taxon>Duplodnaviria</taxon>
        <taxon>Heunggongvirae</taxon>
        <taxon>Uroviricota</taxon>
        <taxon>Caudoviricetes</taxon>
        <taxon>Pantevenvirales</taxon>
        <taxon>Kyanoviridae</taxon>
        <taxon>Neritesvirus</taxon>
        <taxon>Neritesvirus scam8</taxon>
    </lineage>
</organism>
<dbReference type="EMBL" id="KU686203">
    <property type="protein sequence ID" value="AOV60021.1"/>
    <property type="molecule type" value="Genomic_DNA"/>
</dbReference>
<accession>A0A1D8KN29</accession>